<protein>
    <recommendedName>
        <fullName evidence="3">LytR/CpsA/Psr regulator C-terminal domain-containing protein</fullName>
    </recommendedName>
</protein>
<evidence type="ECO:0000313" key="4">
    <source>
        <dbReference type="EMBL" id="OGM08751.1"/>
    </source>
</evidence>
<feature type="compositionally biased region" description="Polar residues" evidence="1">
    <location>
        <begin position="1"/>
        <end position="15"/>
    </location>
</feature>
<evidence type="ECO:0000256" key="1">
    <source>
        <dbReference type="SAM" id="MobiDB-lite"/>
    </source>
</evidence>
<reference evidence="4 5" key="1">
    <citation type="journal article" date="2016" name="Nat. Commun.">
        <title>Thousands of microbial genomes shed light on interconnected biogeochemical processes in an aquifer system.</title>
        <authorList>
            <person name="Anantharaman K."/>
            <person name="Brown C.T."/>
            <person name="Hug L.A."/>
            <person name="Sharon I."/>
            <person name="Castelle C.J."/>
            <person name="Probst A.J."/>
            <person name="Thomas B.C."/>
            <person name="Singh A."/>
            <person name="Wilkins M.J."/>
            <person name="Karaoz U."/>
            <person name="Brodie E.L."/>
            <person name="Williams K.H."/>
            <person name="Hubbard S.S."/>
            <person name="Banfield J.F."/>
        </authorList>
    </citation>
    <scope>NUCLEOTIDE SEQUENCE [LARGE SCALE GENOMIC DNA]</scope>
</reference>
<feature type="domain" description="LytR/CpsA/Psr regulator C-terminal" evidence="3">
    <location>
        <begin position="94"/>
        <end position="157"/>
    </location>
</feature>
<name>A0A1F7X1A6_9BACT</name>
<evidence type="ECO:0000256" key="2">
    <source>
        <dbReference type="SAM" id="Phobius"/>
    </source>
</evidence>
<dbReference type="Pfam" id="PF13399">
    <property type="entry name" value="LytR_C"/>
    <property type="match status" value="1"/>
</dbReference>
<dbReference type="AlphaFoldDB" id="A0A1F7X1A6"/>
<feature type="transmembrane region" description="Helical" evidence="2">
    <location>
        <begin position="34"/>
        <end position="53"/>
    </location>
</feature>
<feature type="compositionally biased region" description="Low complexity" evidence="1">
    <location>
        <begin position="72"/>
        <end position="87"/>
    </location>
</feature>
<keyword evidence="2" id="KW-0812">Transmembrane</keyword>
<dbReference type="Proteomes" id="UP000176939">
    <property type="component" value="Unassembled WGS sequence"/>
</dbReference>
<feature type="region of interest" description="Disordered" evidence="1">
    <location>
        <begin position="1"/>
        <end position="27"/>
    </location>
</feature>
<accession>A0A1F7X1A6</accession>
<evidence type="ECO:0000313" key="5">
    <source>
        <dbReference type="Proteomes" id="UP000176939"/>
    </source>
</evidence>
<keyword evidence="2" id="KW-0472">Membrane</keyword>
<dbReference type="Gene3D" id="3.30.70.2390">
    <property type="match status" value="1"/>
</dbReference>
<sequence>MDNIENSQVQENVQETPERPSYTSGLRPKRKSPIWILMIFALILIIGGIYFLVKKSSNKEITGSPTPEGFASETTQPEITQEPTSTPAPVDKKNIKIQISNGTGITGEASYLQGKLRTLGYTNISVGNADNEDFEATEVTFSSSITKDVVDEITKELESIYTDVSTKTGSTGSFDIKIITGLRKGATAKPSSTATPTAKASPSASPTATPTSTP</sequence>
<comment type="caution">
    <text evidence="4">The sequence shown here is derived from an EMBL/GenBank/DDBJ whole genome shotgun (WGS) entry which is preliminary data.</text>
</comment>
<feature type="compositionally biased region" description="Low complexity" evidence="1">
    <location>
        <begin position="187"/>
        <end position="214"/>
    </location>
</feature>
<keyword evidence="2" id="KW-1133">Transmembrane helix</keyword>
<proteinExistence type="predicted"/>
<feature type="region of interest" description="Disordered" evidence="1">
    <location>
        <begin position="62"/>
        <end position="90"/>
    </location>
</feature>
<evidence type="ECO:0000259" key="3">
    <source>
        <dbReference type="Pfam" id="PF13399"/>
    </source>
</evidence>
<dbReference type="InterPro" id="IPR027381">
    <property type="entry name" value="LytR/CpsA/Psr_C"/>
</dbReference>
<organism evidence="4 5">
    <name type="scientific">Candidatus Woesebacteria bacterium RBG_13_36_22</name>
    <dbReference type="NCBI Taxonomy" id="1802478"/>
    <lineage>
        <taxon>Bacteria</taxon>
        <taxon>Candidatus Woeseibacteriota</taxon>
    </lineage>
</organism>
<gene>
    <name evidence="4" type="ORF">A2Z67_00630</name>
</gene>
<feature type="region of interest" description="Disordered" evidence="1">
    <location>
        <begin position="184"/>
        <end position="214"/>
    </location>
</feature>
<dbReference type="EMBL" id="MGFQ01000037">
    <property type="protein sequence ID" value="OGM08751.1"/>
    <property type="molecule type" value="Genomic_DNA"/>
</dbReference>